<feature type="compositionally biased region" description="Low complexity" evidence="5">
    <location>
        <begin position="652"/>
        <end position="673"/>
    </location>
</feature>
<evidence type="ECO:0000259" key="7">
    <source>
        <dbReference type="Pfam" id="PF19320"/>
    </source>
</evidence>
<dbReference type="GO" id="GO:0016757">
    <property type="term" value="F:glycosyltransferase activity"/>
    <property type="evidence" value="ECO:0007669"/>
    <property type="project" value="UniProtKB-KW"/>
</dbReference>
<gene>
    <name evidence="8" type="ORF">CTB96_09075</name>
</gene>
<dbReference type="OrthoDB" id="3225550at2"/>
<dbReference type="Pfam" id="PF17994">
    <property type="entry name" value="Glft2_N"/>
    <property type="match status" value="1"/>
</dbReference>
<reference evidence="8 9" key="1">
    <citation type="submission" date="2018-05" db="EMBL/GenBank/DDBJ databases">
        <title>Genetic diversity of glacier-inhabiting Cryobacterium bacteria in China and description of Cryobacterium mengkeensis sp. nov. and Arthrobacter glacialis sp. nov.</title>
        <authorList>
            <person name="Liu Q."/>
            <person name="Xin Y.-H."/>
        </authorList>
    </citation>
    <scope>NUCLEOTIDE SEQUENCE [LARGE SCALE GENOMIC DNA]</scope>
    <source>
        <strain evidence="8 9">SK-1</strain>
    </source>
</reference>
<evidence type="ECO:0000259" key="6">
    <source>
        <dbReference type="Pfam" id="PF17994"/>
    </source>
</evidence>
<dbReference type="Pfam" id="PF13641">
    <property type="entry name" value="Glyco_tranf_2_3"/>
    <property type="match status" value="1"/>
</dbReference>
<feature type="domain" description="Galactofuranosyltransferase-2 C-terminal" evidence="7">
    <location>
        <begin position="458"/>
        <end position="646"/>
    </location>
</feature>
<proteinExistence type="inferred from homology"/>
<dbReference type="RefSeq" id="WP_110126599.1">
    <property type="nucleotide sequence ID" value="NZ_QHLY01000009.1"/>
</dbReference>
<evidence type="ECO:0000256" key="2">
    <source>
        <dbReference type="ARBA" id="ARBA00006739"/>
    </source>
</evidence>
<evidence type="ECO:0000313" key="8">
    <source>
        <dbReference type="EMBL" id="PXA70125.1"/>
    </source>
</evidence>
<dbReference type="SUPFAM" id="SSF53448">
    <property type="entry name" value="Nucleotide-diphospho-sugar transferases"/>
    <property type="match status" value="1"/>
</dbReference>
<evidence type="ECO:0000256" key="3">
    <source>
        <dbReference type="ARBA" id="ARBA00022676"/>
    </source>
</evidence>
<keyword evidence="3" id="KW-0328">Glycosyltransferase</keyword>
<dbReference type="InterPro" id="IPR045699">
    <property type="entry name" value="GlfT2_C"/>
</dbReference>
<comment type="caution">
    <text evidence="8">The sequence shown here is derived from an EMBL/GenBank/DDBJ whole genome shotgun (WGS) entry which is preliminary data.</text>
</comment>
<evidence type="ECO:0000256" key="4">
    <source>
        <dbReference type="ARBA" id="ARBA00022679"/>
    </source>
</evidence>
<protein>
    <submittedName>
        <fullName evidence="8">Glycosyltransferase family 2 protein</fullName>
    </submittedName>
</protein>
<feature type="domain" description="Galactofuranosyltransferase GlfT2 N-terminal" evidence="6">
    <location>
        <begin position="66"/>
        <end position="177"/>
    </location>
</feature>
<dbReference type="InterPro" id="IPR029044">
    <property type="entry name" value="Nucleotide-diphossugar_trans"/>
</dbReference>
<comment type="pathway">
    <text evidence="1">Cell wall biogenesis; cell wall polysaccharide biosynthesis.</text>
</comment>
<keyword evidence="9" id="KW-1185">Reference proteome</keyword>
<dbReference type="PANTHER" id="PTHR43179">
    <property type="entry name" value="RHAMNOSYLTRANSFERASE WBBL"/>
    <property type="match status" value="1"/>
</dbReference>
<dbReference type="EMBL" id="QHLY01000009">
    <property type="protein sequence ID" value="PXA70125.1"/>
    <property type="molecule type" value="Genomic_DNA"/>
</dbReference>
<dbReference type="Proteomes" id="UP000246722">
    <property type="component" value="Unassembled WGS sequence"/>
</dbReference>
<dbReference type="InterPro" id="IPR040492">
    <property type="entry name" value="GlfT2_N"/>
</dbReference>
<keyword evidence="4 8" id="KW-0808">Transferase</keyword>
<dbReference type="Pfam" id="PF19320">
    <property type="entry name" value="GlfT2_domain3"/>
    <property type="match status" value="1"/>
</dbReference>
<accession>A0A317ZZA2</accession>
<dbReference type="AlphaFoldDB" id="A0A317ZZA2"/>
<comment type="similarity">
    <text evidence="2">Belongs to the glycosyltransferase 2 family.</text>
</comment>
<sequence length="673" mass="74436">MSTPIVLQKVVFPSSSEPDVAPLYVDPDEWTQIISPGVDAGKKRRGPAPEDTTQPLRLTHHNVTPMLNGRRGLKPGLDKRVSLGTYFNAFPASYWRRWTSLTGVRLSISTTGPGDIIVYRSNARGVIQVVDSARVEDAGTVDFDLGFEYFIDGGWYWFDLVSRGEDFALTSAEWQAPPSDAPAPPARTLTIAITTLNRTSYCLELLATIATDADVLAGLDQIIVVDQGTDKIRDHARHAEVDAALGGRLRVIDQVNAGGSGGFSRGMLETVAAGTSDYVMLLDDDVVAEPESIRRALAFARLCTEPTIVGGHMFDMFDKTKLHAFAESIDTWNFMWGPITPSRHDFTASNLRQTTWLHQRNDVAYNGWWMSLIPVEVIREVGLSLPVFIKWDDAEFSLRASEHGYSTVSLPGAAVWHVSWVDKDDSRDWQAFYHARNRLVAALLHSPHAKGGRLTISNLASDVRHLLTMDYYTVKLRQLAYESVMAGPDSLHGELTSRLPAIRSIAGDYPESTLIKDLGRFGRFPMTNLVGSDAPRPSGRELYSFLIKNFVRHGMTKPHPGSDERPDTHLPRTAPWWTVPSMDSVVITNAEGSGVTWHIRDRAMFRSLLASSVAQNLKFRRRWTALSETYRASQHDLTSMASWTTTLGLDTPAPSAPDAVDPLVAAPLDGGRD</sequence>
<dbReference type="Gene3D" id="3.90.550.60">
    <property type="match status" value="1"/>
</dbReference>
<name>A0A317ZZA2_9MICO</name>
<evidence type="ECO:0000256" key="5">
    <source>
        <dbReference type="SAM" id="MobiDB-lite"/>
    </source>
</evidence>
<evidence type="ECO:0000313" key="9">
    <source>
        <dbReference type="Proteomes" id="UP000246722"/>
    </source>
</evidence>
<feature type="region of interest" description="Disordered" evidence="5">
    <location>
        <begin position="650"/>
        <end position="673"/>
    </location>
</feature>
<organism evidence="8 9">
    <name type="scientific">Cryobacterium arcticum</name>
    <dbReference type="NCBI Taxonomy" id="670052"/>
    <lineage>
        <taxon>Bacteria</taxon>
        <taxon>Bacillati</taxon>
        <taxon>Actinomycetota</taxon>
        <taxon>Actinomycetes</taxon>
        <taxon>Micrococcales</taxon>
        <taxon>Microbacteriaceae</taxon>
        <taxon>Cryobacterium</taxon>
    </lineage>
</organism>
<dbReference type="PANTHER" id="PTHR43179:SF12">
    <property type="entry name" value="GALACTOFURANOSYLTRANSFERASE GLFT2"/>
    <property type="match status" value="1"/>
</dbReference>
<evidence type="ECO:0000256" key="1">
    <source>
        <dbReference type="ARBA" id="ARBA00004776"/>
    </source>
</evidence>